<evidence type="ECO:0000256" key="10">
    <source>
        <dbReference type="HAMAP-Rule" id="MF_00278"/>
    </source>
</evidence>
<comment type="catalytic activity">
    <reaction evidence="9 10">
        <text>L-glutamine + H2O = L-glutamate + NH4(+)</text>
        <dbReference type="Rhea" id="RHEA:15889"/>
        <dbReference type="ChEBI" id="CHEBI:15377"/>
        <dbReference type="ChEBI" id="CHEBI:28938"/>
        <dbReference type="ChEBI" id="CHEBI:29985"/>
        <dbReference type="ChEBI" id="CHEBI:58359"/>
        <dbReference type="EC" id="3.5.1.2"/>
    </reaction>
</comment>
<dbReference type="SUPFAM" id="SSF52317">
    <property type="entry name" value="Class I glutamine amidotransferase-like"/>
    <property type="match status" value="1"/>
</dbReference>
<comment type="subunit">
    <text evidence="2 10">Heterodimer of HisH and HisF.</text>
</comment>
<dbReference type="InterPro" id="IPR017926">
    <property type="entry name" value="GATASE"/>
</dbReference>
<dbReference type="EMBL" id="DVNK01000039">
    <property type="protein sequence ID" value="HIU46835.1"/>
    <property type="molecule type" value="Genomic_DNA"/>
</dbReference>
<dbReference type="GO" id="GO:0004359">
    <property type="term" value="F:glutaminase activity"/>
    <property type="evidence" value="ECO:0007669"/>
    <property type="project" value="UniProtKB-EC"/>
</dbReference>
<dbReference type="InterPro" id="IPR029062">
    <property type="entry name" value="Class_I_gatase-like"/>
</dbReference>
<name>A0A9D1S4N8_9FIRM</name>
<evidence type="ECO:0000256" key="2">
    <source>
        <dbReference type="ARBA" id="ARBA00011152"/>
    </source>
</evidence>
<dbReference type="PIRSF" id="PIRSF000495">
    <property type="entry name" value="Amidotransf_hisH"/>
    <property type="match status" value="1"/>
</dbReference>
<keyword evidence="10" id="KW-0963">Cytoplasm</keyword>
<dbReference type="AlphaFoldDB" id="A0A9D1S4N8"/>
<evidence type="ECO:0000256" key="11">
    <source>
        <dbReference type="PIRSR" id="PIRSR000495-1"/>
    </source>
</evidence>
<gene>
    <name evidence="10 13" type="primary">hisH</name>
    <name evidence="13" type="ORF">IAC59_06215</name>
</gene>
<dbReference type="PROSITE" id="PS51273">
    <property type="entry name" value="GATASE_TYPE_1"/>
    <property type="match status" value="1"/>
</dbReference>
<dbReference type="NCBIfam" id="TIGR01855">
    <property type="entry name" value="IMP_synth_hisH"/>
    <property type="match status" value="1"/>
</dbReference>
<evidence type="ECO:0000256" key="3">
    <source>
        <dbReference type="ARBA" id="ARBA00022605"/>
    </source>
</evidence>
<proteinExistence type="inferred from homology"/>
<dbReference type="EC" id="3.5.1.2" evidence="10"/>
<keyword evidence="4 10" id="KW-0378">Hydrolase</keyword>
<evidence type="ECO:0000313" key="14">
    <source>
        <dbReference type="Proteomes" id="UP000824123"/>
    </source>
</evidence>
<keyword evidence="6 10" id="KW-0368">Histidine biosynthesis</keyword>
<comment type="function">
    <text evidence="10">IGPS catalyzes the conversion of PRFAR and glutamine to IGP, AICAR and glutamate. The HisH subunit catalyzes the hydrolysis of glutamine to glutamate and ammonia as part of the synthesis of IGP and AICAR. The resulting ammonia molecule is channeled to the active site of HisF.</text>
</comment>
<dbReference type="GO" id="GO:0000105">
    <property type="term" value="P:L-histidine biosynthetic process"/>
    <property type="evidence" value="ECO:0007669"/>
    <property type="project" value="UniProtKB-UniRule"/>
</dbReference>
<evidence type="ECO:0000256" key="9">
    <source>
        <dbReference type="ARBA" id="ARBA00049534"/>
    </source>
</evidence>
<comment type="caution">
    <text evidence="13">The sequence shown here is derived from an EMBL/GenBank/DDBJ whole genome shotgun (WGS) entry which is preliminary data.</text>
</comment>
<comment type="pathway">
    <text evidence="1 10">Amino-acid biosynthesis; L-histidine biosynthesis; L-histidine from 5-phospho-alpha-D-ribose 1-diphosphate: step 5/9.</text>
</comment>
<evidence type="ECO:0000256" key="1">
    <source>
        <dbReference type="ARBA" id="ARBA00005091"/>
    </source>
</evidence>
<dbReference type="GO" id="GO:0000107">
    <property type="term" value="F:imidazoleglycerol-phosphate synthase activity"/>
    <property type="evidence" value="ECO:0007669"/>
    <property type="project" value="UniProtKB-UniRule"/>
</dbReference>
<dbReference type="CDD" id="cd01748">
    <property type="entry name" value="GATase1_IGP_Synthase"/>
    <property type="match status" value="1"/>
</dbReference>
<keyword evidence="5 10" id="KW-0315">Glutamine amidotransferase</keyword>
<sequence>MTGIIDYGCGNLHSVAKALLRLGHPARVVATGADMTRCDRLILPGVGAFPDAMRALEPYAGDIRRAVSDGVPLLGICLGMQLLFEHSDECGGADGLGLLPGCVRRFPEGLIVPNMGWAPLQDAHGELFDGVGPMDAYFVHSYFCPLGDFTAARATHATDDGSIKVEFSAAVQRGHLFGTQFHPEKSGRHGLMLIDNFARIG</sequence>
<dbReference type="EC" id="4.3.2.10" evidence="10"/>
<keyword evidence="3 10" id="KW-0028">Amino-acid biosynthesis</keyword>
<accession>A0A9D1S4N8</accession>
<protein>
    <recommendedName>
        <fullName evidence="10">Imidazole glycerol phosphate synthase subunit HisH</fullName>
        <ecNumber evidence="10">4.3.2.10</ecNumber>
    </recommendedName>
    <alternativeName>
        <fullName evidence="10">IGP synthase glutaminase subunit</fullName>
        <ecNumber evidence="10">3.5.1.2</ecNumber>
    </alternativeName>
    <alternativeName>
        <fullName evidence="10">IGP synthase subunit HisH</fullName>
    </alternativeName>
    <alternativeName>
        <fullName evidence="10">ImGP synthase subunit HisH</fullName>
        <shortName evidence="10">IGPS subunit HisH</shortName>
    </alternativeName>
</protein>
<comment type="catalytic activity">
    <reaction evidence="8 10">
        <text>5-[(5-phospho-1-deoxy-D-ribulos-1-ylimino)methylamino]-1-(5-phospho-beta-D-ribosyl)imidazole-4-carboxamide + L-glutamine = D-erythro-1-(imidazol-4-yl)glycerol 3-phosphate + 5-amino-1-(5-phospho-beta-D-ribosyl)imidazole-4-carboxamide + L-glutamate + H(+)</text>
        <dbReference type="Rhea" id="RHEA:24793"/>
        <dbReference type="ChEBI" id="CHEBI:15378"/>
        <dbReference type="ChEBI" id="CHEBI:29985"/>
        <dbReference type="ChEBI" id="CHEBI:58278"/>
        <dbReference type="ChEBI" id="CHEBI:58359"/>
        <dbReference type="ChEBI" id="CHEBI:58475"/>
        <dbReference type="ChEBI" id="CHEBI:58525"/>
        <dbReference type="EC" id="4.3.2.10"/>
    </reaction>
</comment>
<reference evidence="13" key="1">
    <citation type="submission" date="2020-10" db="EMBL/GenBank/DDBJ databases">
        <authorList>
            <person name="Gilroy R."/>
        </authorList>
    </citation>
    <scope>NUCLEOTIDE SEQUENCE</scope>
    <source>
        <strain evidence="13">ChiSxjej2B14-8506</strain>
    </source>
</reference>
<evidence type="ECO:0000256" key="6">
    <source>
        <dbReference type="ARBA" id="ARBA00023102"/>
    </source>
</evidence>
<comment type="subcellular location">
    <subcellularLocation>
        <location evidence="10">Cytoplasm</location>
    </subcellularLocation>
</comment>
<feature type="active site" evidence="10 11">
    <location>
        <position position="182"/>
    </location>
</feature>
<evidence type="ECO:0000256" key="4">
    <source>
        <dbReference type="ARBA" id="ARBA00022801"/>
    </source>
</evidence>
<dbReference type="Proteomes" id="UP000824123">
    <property type="component" value="Unassembled WGS sequence"/>
</dbReference>
<evidence type="ECO:0000256" key="5">
    <source>
        <dbReference type="ARBA" id="ARBA00022962"/>
    </source>
</evidence>
<dbReference type="PANTHER" id="PTHR42701">
    <property type="entry name" value="IMIDAZOLE GLYCEROL PHOSPHATE SYNTHASE SUBUNIT HISH"/>
    <property type="match status" value="1"/>
</dbReference>
<evidence type="ECO:0000313" key="13">
    <source>
        <dbReference type="EMBL" id="HIU46835.1"/>
    </source>
</evidence>
<reference evidence="13" key="2">
    <citation type="journal article" date="2021" name="PeerJ">
        <title>Extensive microbial diversity within the chicken gut microbiome revealed by metagenomics and culture.</title>
        <authorList>
            <person name="Gilroy R."/>
            <person name="Ravi A."/>
            <person name="Getino M."/>
            <person name="Pursley I."/>
            <person name="Horton D.L."/>
            <person name="Alikhan N.F."/>
            <person name="Baker D."/>
            <person name="Gharbi K."/>
            <person name="Hall N."/>
            <person name="Watson M."/>
            <person name="Adriaenssens E.M."/>
            <person name="Foster-Nyarko E."/>
            <person name="Jarju S."/>
            <person name="Secka A."/>
            <person name="Antonio M."/>
            <person name="Oren A."/>
            <person name="Chaudhuri R.R."/>
            <person name="La Ragione R."/>
            <person name="Hildebrand F."/>
            <person name="Pallen M.J."/>
        </authorList>
    </citation>
    <scope>NUCLEOTIDE SEQUENCE</scope>
    <source>
        <strain evidence="13">ChiSxjej2B14-8506</strain>
    </source>
</reference>
<feature type="domain" description="Glutamine amidotransferase" evidence="12">
    <location>
        <begin position="4"/>
        <end position="197"/>
    </location>
</feature>
<evidence type="ECO:0000256" key="8">
    <source>
        <dbReference type="ARBA" id="ARBA00047838"/>
    </source>
</evidence>
<keyword evidence="7 10" id="KW-0456">Lyase</keyword>
<evidence type="ECO:0000259" key="12">
    <source>
        <dbReference type="Pfam" id="PF00117"/>
    </source>
</evidence>
<evidence type="ECO:0000256" key="7">
    <source>
        <dbReference type="ARBA" id="ARBA00023239"/>
    </source>
</evidence>
<dbReference type="PANTHER" id="PTHR42701:SF1">
    <property type="entry name" value="IMIDAZOLE GLYCEROL PHOSPHATE SYNTHASE SUBUNIT HISH"/>
    <property type="match status" value="1"/>
</dbReference>
<dbReference type="InterPro" id="IPR010139">
    <property type="entry name" value="Imidazole-glycPsynth_HisH"/>
</dbReference>
<organism evidence="13 14">
    <name type="scientific">Candidatus Fimadaptatus faecigallinarum</name>
    <dbReference type="NCBI Taxonomy" id="2840814"/>
    <lineage>
        <taxon>Bacteria</taxon>
        <taxon>Bacillati</taxon>
        <taxon>Bacillota</taxon>
        <taxon>Clostridia</taxon>
        <taxon>Eubacteriales</taxon>
        <taxon>Candidatus Fimadaptatus</taxon>
    </lineage>
</organism>
<feature type="active site" description="Nucleophile" evidence="10 11">
    <location>
        <position position="77"/>
    </location>
</feature>
<dbReference type="GO" id="GO:0016829">
    <property type="term" value="F:lyase activity"/>
    <property type="evidence" value="ECO:0007669"/>
    <property type="project" value="UniProtKB-KW"/>
</dbReference>
<dbReference type="Gene3D" id="3.40.50.880">
    <property type="match status" value="1"/>
</dbReference>
<dbReference type="Pfam" id="PF00117">
    <property type="entry name" value="GATase"/>
    <property type="match status" value="1"/>
</dbReference>
<dbReference type="GO" id="GO:0005737">
    <property type="term" value="C:cytoplasm"/>
    <property type="evidence" value="ECO:0007669"/>
    <property type="project" value="UniProtKB-SubCell"/>
</dbReference>
<dbReference type="HAMAP" id="MF_00278">
    <property type="entry name" value="HisH"/>
    <property type="match status" value="1"/>
</dbReference>
<feature type="active site" evidence="10 11">
    <location>
        <position position="184"/>
    </location>
</feature>